<protein>
    <recommendedName>
        <fullName evidence="5">Glycosyltransferase 2-like domain-containing protein</fullName>
    </recommendedName>
</protein>
<dbReference type="PANTHER" id="PTHR43685">
    <property type="entry name" value="GLYCOSYLTRANSFERASE"/>
    <property type="match status" value="1"/>
</dbReference>
<feature type="transmembrane region" description="Helical" evidence="2">
    <location>
        <begin position="593"/>
        <end position="613"/>
    </location>
</feature>
<name>A0A0W8I6C6_9MICO</name>
<feature type="compositionally biased region" description="Basic residues" evidence="1">
    <location>
        <begin position="339"/>
        <end position="349"/>
    </location>
</feature>
<feature type="transmembrane region" description="Helical" evidence="2">
    <location>
        <begin position="472"/>
        <end position="491"/>
    </location>
</feature>
<keyword evidence="4" id="KW-1185">Reference proteome</keyword>
<accession>A0A0W8I6C6</accession>
<gene>
    <name evidence="3" type="ORF">AVL62_02610</name>
</gene>
<evidence type="ECO:0000313" key="3">
    <source>
        <dbReference type="EMBL" id="KUG53681.1"/>
    </source>
</evidence>
<proteinExistence type="predicted"/>
<evidence type="ECO:0000256" key="1">
    <source>
        <dbReference type="SAM" id="MobiDB-lite"/>
    </source>
</evidence>
<feature type="transmembrane region" description="Helical" evidence="2">
    <location>
        <begin position="756"/>
        <end position="776"/>
    </location>
</feature>
<dbReference type="InterPro" id="IPR029044">
    <property type="entry name" value="Nucleotide-diphossugar_trans"/>
</dbReference>
<feature type="transmembrane region" description="Helical" evidence="2">
    <location>
        <begin position="719"/>
        <end position="744"/>
    </location>
</feature>
<dbReference type="Proteomes" id="UP000054837">
    <property type="component" value="Unassembled WGS sequence"/>
</dbReference>
<sequence length="1032" mass="106191">MRVVLLGTGAEDPDDGYARTLRAVVGQERRPAGVLAVLPDPEGERAAGLRGLAAELGIGLTLVEHAGTDRDAQVDAALDRLPSGPGRWLWFLTPGAVPEPGALTALVGAARRSSRVGVVGPKLVRTDQPRLLRSMGHHLTPAGRVVDPTVRALVDQGQLDLRQDVLGVPLSGSLVDRDLLGRIGGLDHAFGADGVDGLDVGWRAHLAGHRVVVAPDAVVRLDDAGLGVEDPLRTRIRTRQLALARGPAWVAPWRSLGVLLTSLAAALLLLLVKRPAEAAGEWADVRAVLAPARGWGARRRFRRARTVAPRDLAGLHEPRDAGWGATLETVGEALDPRSRRARGSGRRRATAGSTDSGPVSEEFDELAGEGRAARWWSWPLVAAATLTLLLTAWWARGLWGGLDPGGAGWVGGELGPGVGDAAALWSSAVDGWRGGGLGHDDPPQTWLLPLASLAALTGLLPGAGRDTAGPTLAWLLALAPLLSVVTAYLALRRGTSRRWVRAALALGWGAAAPLAAATGEGRVGPVVVHVLAPLLVAGLLVIAHRGRGTRRAAAAFATALGLAVAATWVPSVLVVATVAGALVLVLGRGAARWRGAVVLVLPWLLLLPSWGTLAAHPLRLLGGAGATTATVELPSPSALWQLLLLQPTDVGAPGLALWLAATWWVAALGGLLAPGRAGRRVGALVLGALLAVGAAQLAARTALGVLEPGHPEEGLLVTLWTGPALSLAGAALLLATATTVDRLLRPGGVGRWTRPAVLAAVVVLVAPLAAAVSAPWTAPRPALEVAGQPLPAVAVEEAHGPGAVRTLVLRPEGAGLVVDLRGAEPEPARLQRDRTVELATPTPRPQQRVVEGVVESLVGGAPADQAQAELLDLGVGYVLLESDDSHPSVPQLDRISGLGRVSSPTGSVLWRMVDGDPGRSRVLDEAGESVAVLTADGPHGAASGRVDVPAGGSLAVAEPPGWAQVAQVTVDGREVAVEDPGRVPLPQGEHVVEVELGRPGLGALVLALVLGAVTAFLALPVGRTEDEPEETT</sequence>
<keyword evidence="2" id="KW-0812">Transmembrane</keyword>
<reference evidence="3 4" key="1">
    <citation type="submission" date="2015-12" db="EMBL/GenBank/DDBJ databases">
        <title>Serinicoccus chungangenesis strain CD08_5 genome sequencing and assembly.</title>
        <authorList>
            <person name="Chander A.M."/>
            <person name="Kaur G."/>
            <person name="Nair G.R."/>
            <person name="Dhawan D.K."/>
            <person name="Kochhar R.K."/>
            <person name="Mayilraj S."/>
            <person name="Bhadada S.K."/>
        </authorList>
    </citation>
    <scope>NUCLEOTIDE SEQUENCE [LARGE SCALE GENOMIC DNA]</scope>
    <source>
        <strain evidence="3 4">CD08_5</strain>
    </source>
</reference>
<dbReference type="AlphaFoldDB" id="A0A0W8I6C6"/>
<dbReference type="EMBL" id="LQBL01000028">
    <property type="protein sequence ID" value="KUG53681.1"/>
    <property type="molecule type" value="Genomic_DNA"/>
</dbReference>
<dbReference type="STRING" id="767452.AVL62_02610"/>
<keyword evidence="2" id="KW-1133">Transmembrane helix</keyword>
<dbReference type="InterPro" id="IPR050834">
    <property type="entry name" value="Glycosyltransf_2"/>
</dbReference>
<evidence type="ECO:0000313" key="4">
    <source>
        <dbReference type="Proteomes" id="UP000054837"/>
    </source>
</evidence>
<feature type="transmembrane region" description="Helical" evidence="2">
    <location>
        <begin position="681"/>
        <end position="699"/>
    </location>
</feature>
<dbReference type="SUPFAM" id="SSF53448">
    <property type="entry name" value="Nucleotide-diphospho-sugar transferases"/>
    <property type="match status" value="1"/>
</dbReference>
<dbReference type="PANTHER" id="PTHR43685:SF3">
    <property type="entry name" value="SLR2126 PROTEIN"/>
    <property type="match status" value="1"/>
</dbReference>
<feature type="transmembrane region" description="Helical" evidence="2">
    <location>
        <begin position="554"/>
        <end position="587"/>
    </location>
</feature>
<evidence type="ECO:0000256" key="2">
    <source>
        <dbReference type="SAM" id="Phobius"/>
    </source>
</evidence>
<dbReference type="Pfam" id="PF13641">
    <property type="entry name" value="Glyco_tranf_2_3"/>
    <property type="match status" value="1"/>
</dbReference>
<feature type="transmembrane region" description="Helical" evidence="2">
    <location>
        <begin position="375"/>
        <end position="395"/>
    </location>
</feature>
<feature type="transmembrane region" description="Helical" evidence="2">
    <location>
        <begin position="1000"/>
        <end position="1019"/>
    </location>
</feature>
<feature type="region of interest" description="Disordered" evidence="1">
    <location>
        <begin position="334"/>
        <end position="362"/>
    </location>
</feature>
<dbReference type="Gene3D" id="3.90.550.10">
    <property type="entry name" value="Spore Coat Polysaccharide Biosynthesis Protein SpsA, Chain A"/>
    <property type="match status" value="1"/>
</dbReference>
<feature type="transmembrane region" description="Helical" evidence="2">
    <location>
        <begin position="253"/>
        <end position="272"/>
    </location>
</feature>
<keyword evidence="2" id="KW-0472">Membrane</keyword>
<comment type="caution">
    <text evidence="3">The sequence shown here is derived from an EMBL/GenBank/DDBJ whole genome shotgun (WGS) entry which is preliminary data.</text>
</comment>
<evidence type="ECO:0008006" key="5">
    <source>
        <dbReference type="Google" id="ProtNLM"/>
    </source>
</evidence>
<organism evidence="3 4">
    <name type="scientific">Serinicoccus chungangensis</name>
    <dbReference type="NCBI Taxonomy" id="767452"/>
    <lineage>
        <taxon>Bacteria</taxon>
        <taxon>Bacillati</taxon>
        <taxon>Actinomycetota</taxon>
        <taxon>Actinomycetes</taxon>
        <taxon>Micrococcales</taxon>
        <taxon>Ornithinimicrobiaceae</taxon>
        <taxon>Serinicoccus</taxon>
    </lineage>
</organism>
<feature type="transmembrane region" description="Helical" evidence="2">
    <location>
        <begin position="523"/>
        <end position="542"/>
    </location>
</feature>
<feature type="transmembrane region" description="Helical" evidence="2">
    <location>
        <begin position="655"/>
        <end position="674"/>
    </location>
</feature>